<keyword evidence="2" id="KW-0732">Signal</keyword>
<evidence type="ECO:0000256" key="2">
    <source>
        <dbReference type="SAM" id="SignalP"/>
    </source>
</evidence>
<gene>
    <name evidence="4" type="primary">LOC109704264</name>
</gene>
<reference evidence="3" key="1">
    <citation type="journal article" date="2015" name="Nat. Genet.">
        <title>The pineapple genome and the evolution of CAM photosynthesis.</title>
        <authorList>
            <person name="Ming R."/>
            <person name="VanBuren R."/>
            <person name="Wai C.M."/>
            <person name="Tang H."/>
            <person name="Schatz M.C."/>
            <person name="Bowers J.E."/>
            <person name="Lyons E."/>
            <person name="Wang M.L."/>
            <person name="Chen J."/>
            <person name="Biggers E."/>
            <person name="Zhang J."/>
            <person name="Huang L."/>
            <person name="Zhang L."/>
            <person name="Miao W."/>
            <person name="Zhang J."/>
            <person name="Ye Z."/>
            <person name="Miao C."/>
            <person name="Lin Z."/>
            <person name="Wang H."/>
            <person name="Zhou H."/>
            <person name="Yim W.C."/>
            <person name="Priest H.D."/>
            <person name="Zheng C."/>
            <person name="Woodhouse M."/>
            <person name="Edger P.P."/>
            <person name="Guyot R."/>
            <person name="Guo H.B."/>
            <person name="Guo H."/>
            <person name="Zheng G."/>
            <person name="Singh R."/>
            <person name="Sharma A."/>
            <person name="Min X."/>
            <person name="Zheng Y."/>
            <person name="Lee H."/>
            <person name="Gurtowski J."/>
            <person name="Sedlazeck F.J."/>
            <person name="Harkess A."/>
            <person name="McKain M.R."/>
            <person name="Liao Z."/>
            <person name="Fang J."/>
            <person name="Liu J."/>
            <person name="Zhang X."/>
            <person name="Zhang Q."/>
            <person name="Hu W."/>
            <person name="Qin Y."/>
            <person name="Wang K."/>
            <person name="Chen L.Y."/>
            <person name="Shirley N."/>
            <person name="Lin Y.R."/>
            <person name="Liu L.Y."/>
            <person name="Hernandez A.G."/>
            <person name="Wright C.L."/>
            <person name="Bulone V."/>
            <person name="Tuskan G.A."/>
            <person name="Heath K."/>
            <person name="Zee F."/>
            <person name="Moore P.H."/>
            <person name="Sunkar R."/>
            <person name="Leebens-Mack J.H."/>
            <person name="Mockler T."/>
            <person name="Bennetzen J.L."/>
            <person name="Freeling M."/>
            <person name="Sankoff D."/>
            <person name="Paterson A.H."/>
            <person name="Zhu X."/>
            <person name="Yang X."/>
            <person name="Smith J.A."/>
            <person name="Cushman J.C."/>
            <person name="Paull R.E."/>
            <person name="Yu Q."/>
        </authorList>
    </citation>
    <scope>NUCLEOTIDE SEQUENCE [LARGE SCALE GENOMIC DNA]</scope>
    <source>
        <strain evidence="3">cv. F153</strain>
    </source>
</reference>
<dbReference type="PANTHER" id="PTHR35274:SF2">
    <property type="entry name" value="E6-LIKE PROTEIN"/>
    <property type="match status" value="1"/>
</dbReference>
<keyword evidence="3" id="KW-1185">Reference proteome</keyword>
<dbReference type="AlphaFoldDB" id="A0A6P5EG86"/>
<evidence type="ECO:0000256" key="1">
    <source>
        <dbReference type="SAM" id="MobiDB-lite"/>
    </source>
</evidence>
<dbReference type="GeneID" id="109704264"/>
<proteinExistence type="predicted"/>
<name>A0A6P5EG86_ANACO</name>
<feature type="compositionally biased region" description="Low complexity" evidence="1">
    <location>
        <begin position="98"/>
        <end position="109"/>
    </location>
</feature>
<feature type="compositionally biased region" description="Polar residues" evidence="1">
    <location>
        <begin position="81"/>
        <end position="91"/>
    </location>
</feature>
<reference evidence="4" key="2">
    <citation type="submission" date="2025-08" db="UniProtKB">
        <authorList>
            <consortium name="RefSeq"/>
        </authorList>
    </citation>
    <scope>IDENTIFICATION</scope>
    <source>
        <tissue evidence="4">Leaf</tissue>
    </source>
</reference>
<dbReference type="PANTHER" id="PTHR35274">
    <property type="entry name" value="E6-LIKE PROTEIN"/>
    <property type="match status" value="1"/>
</dbReference>
<feature type="region of interest" description="Disordered" evidence="1">
    <location>
        <begin position="186"/>
        <end position="229"/>
    </location>
</feature>
<feature type="region of interest" description="Disordered" evidence="1">
    <location>
        <begin position="39"/>
        <end position="110"/>
    </location>
</feature>
<dbReference type="OrthoDB" id="749662at2759"/>
<feature type="signal peptide" evidence="2">
    <location>
        <begin position="1"/>
        <end position="33"/>
    </location>
</feature>
<evidence type="ECO:0000313" key="3">
    <source>
        <dbReference type="Proteomes" id="UP000515123"/>
    </source>
</evidence>
<evidence type="ECO:0000313" key="4">
    <source>
        <dbReference type="RefSeq" id="XP_020080613.1"/>
    </source>
</evidence>
<sequence>MHPHPSKPLMASSMKLFFLLFLSLSFSFSQTQAREGRFFFNKTTRPADPTEATPTAEKLDGPTTLPPQSQNGYGLYGRGPEQSSPTTTTYSDDARRYNGNNNLPSNFPNTELANERYDEKNNYNDRYDNANNKFDTERGRRYGMSDTRFLDNGRYYYDVNAERYAYNGNDKWNARRGSNQKEYGVYDNQVGNKRGKYGDEAYGYGNSKEYDDGAMEYQNNQENQEEYVP</sequence>
<dbReference type="Proteomes" id="UP000515123">
    <property type="component" value="Unplaced"/>
</dbReference>
<organism evidence="3 4">
    <name type="scientific">Ananas comosus</name>
    <name type="common">Pineapple</name>
    <name type="synonym">Ananas ananas</name>
    <dbReference type="NCBI Taxonomy" id="4615"/>
    <lineage>
        <taxon>Eukaryota</taxon>
        <taxon>Viridiplantae</taxon>
        <taxon>Streptophyta</taxon>
        <taxon>Embryophyta</taxon>
        <taxon>Tracheophyta</taxon>
        <taxon>Spermatophyta</taxon>
        <taxon>Magnoliopsida</taxon>
        <taxon>Liliopsida</taxon>
        <taxon>Poales</taxon>
        <taxon>Bromeliaceae</taxon>
        <taxon>Bromelioideae</taxon>
        <taxon>Ananas</taxon>
    </lineage>
</organism>
<dbReference type="RefSeq" id="XP_020080613.1">
    <property type="nucleotide sequence ID" value="XM_020225024.1"/>
</dbReference>
<dbReference type="InterPro" id="IPR040290">
    <property type="entry name" value="Prot_E6-like"/>
</dbReference>
<accession>A0A6P5EG86</accession>
<feature type="chain" id="PRO_5028395369" evidence="2">
    <location>
        <begin position="34"/>
        <end position="229"/>
    </location>
</feature>
<protein>
    <submittedName>
        <fullName evidence="4">Protein E6-like</fullName>
    </submittedName>
</protein>